<dbReference type="InterPro" id="IPR029058">
    <property type="entry name" value="AB_hydrolase_fold"/>
</dbReference>
<proteinExistence type="predicted"/>
<evidence type="ECO:0000313" key="3">
    <source>
        <dbReference type="Proteomes" id="UP001165090"/>
    </source>
</evidence>
<dbReference type="SUPFAM" id="SSF53474">
    <property type="entry name" value="alpha/beta-Hydrolases"/>
    <property type="match status" value="1"/>
</dbReference>
<dbReference type="Gene3D" id="3.40.50.1820">
    <property type="entry name" value="alpha/beta hydrolase"/>
    <property type="match status" value="1"/>
</dbReference>
<feature type="chain" id="PRO_5046537316" description="AB hydrolase-1 domain-containing protein" evidence="1">
    <location>
        <begin position="23"/>
        <end position="652"/>
    </location>
</feature>
<dbReference type="PROSITE" id="PS51257">
    <property type="entry name" value="PROKAR_LIPOPROTEIN"/>
    <property type="match status" value="1"/>
</dbReference>
<comment type="caution">
    <text evidence="2">The sequence shown here is derived from an EMBL/GenBank/DDBJ whole genome shotgun (WGS) entry which is preliminary data.</text>
</comment>
<keyword evidence="3" id="KW-1185">Reference proteome</keyword>
<feature type="signal peptide" evidence="1">
    <location>
        <begin position="1"/>
        <end position="22"/>
    </location>
</feature>
<feature type="non-terminal residue" evidence="2">
    <location>
        <position position="652"/>
    </location>
</feature>
<dbReference type="PANTHER" id="PTHR37471:SF1">
    <property type="entry name" value="AB HYDROLASE-1 DOMAIN-CONTAINING PROTEIN"/>
    <property type="match status" value="1"/>
</dbReference>
<dbReference type="EMBL" id="BSDZ01000004">
    <property type="protein sequence ID" value="GLI59609.1"/>
    <property type="molecule type" value="Genomic_DNA"/>
</dbReference>
<evidence type="ECO:0008006" key="4">
    <source>
        <dbReference type="Google" id="ProtNLM"/>
    </source>
</evidence>
<accession>A0ABQ5RQ77</accession>
<evidence type="ECO:0000313" key="2">
    <source>
        <dbReference type="EMBL" id="GLI59609.1"/>
    </source>
</evidence>
<sequence length="652" mass="69393">MQRWTVDAASLVSLALVVAATAALPPAVAVSLACCELAFAASAAVRFSVHSSPGTVKTDRKRRAPSISLPLFGRLGKEVSDGASVFDSGPRETANTGCTPAEQVADKLFDEKEGHLDLLQGGHLLAQWFNGLAGPHQLHVSHVVQLLSYLLLPHPAQAVAVAAAATSSGHNIPTSATLSSIAAPCPRIRTWASRLMELVHHHPKHPDPQVQPQPSNYAAKDVVAAEAKLLACTADPLVASYRPLIFYLLTEAVAAATHLALLLMGFRATMTPGGTATVYTWARGADAAAASASKGAMKKTGGGAMDTAVAAATAATGDGGDPPLVFLHGIGLGLTPYLRLLSRLVTSSGGRRPVYAVQYKHVSMRLTSTIPAPHEVANDVAAFLASRGVTRMSLLAHSYGTLIASALTKLATASPSAPKISRLTLVDPVCFAMFLPHLVRNAIYQQPLQDQQDQEQGSRFSRRSLLRSLIKGLVVAEFHCSVALRRRLDWARVNLWPSELPAQSTVVLSGRDNLVPVREIRRILANRAELLGPACPHPNVLFREDLGHGGFLADEDCQAHVIAASLDVSLQRAKEVIKKNGSAQQIQQEEQRRVTTGARALPRAPLIHDRAAPLPGHQLVPLPSFADRYVLAAEPTIEAVEAVWSQPLGAYF</sequence>
<name>A0ABQ5RQ77_9CHLO</name>
<keyword evidence="1" id="KW-0732">Signal</keyword>
<dbReference type="PANTHER" id="PTHR37471">
    <property type="entry name" value="UNNAMED PRODUCT"/>
    <property type="match status" value="1"/>
</dbReference>
<dbReference type="Proteomes" id="UP001165090">
    <property type="component" value="Unassembled WGS sequence"/>
</dbReference>
<gene>
    <name evidence="2" type="ORF">VaNZ11_001541</name>
</gene>
<protein>
    <recommendedName>
        <fullName evidence="4">AB hydrolase-1 domain-containing protein</fullName>
    </recommendedName>
</protein>
<reference evidence="2 3" key="1">
    <citation type="journal article" date="2023" name="IScience">
        <title>Expanded male sex-determining region conserved during the evolution of homothallism in the green alga Volvox.</title>
        <authorList>
            <person name="Yamamoto K."/>
            <person name="Matsuzaki R."/>
            <person name="Mahakham W."/>
            <person name="Heman W."/>
            <person name="Sekimoto H."/>
            <person name="Kawachi M."/>
            <person name="Minakuchi Y."/>
            <person name="Toyoda A."/>
            <person name="Nozaki H."/>
        </authorList>
    </citation>
    <scope>NUCLEOTIDE SEQUENCE [LARGE SCALE GENOMIC DNA]</scope>
    <source>
        <strain evidence="2 3">NIES-4468</strain>
    </source>
</reference>
<organism evidence="2 3">
    <name type="scientific">Volvox africanus</name>
    <dbReference type="NCBI Taxonomy" id="51714"/>
    <lineage>
        <taxon>Eukaryota</taxon>
        <taxon>Viridiplantae</taxon>
        <taxon>Chlorophyta</taxon>
        <taxon>core chlorophytes</taxon>
        <taxon>Chlorophyceae</taxon>
        <taxon>CS clade</taxon>
        <taxon>Chlamydomonadales</taxon>
        <taxon>Volvocaceae</taxon>
        <taxon>Volvox</taxon>
    </lineage>
</organism>
<evidence type="ECO:0000256" key="1">
    <source>
        <dbReference type="SAM" id="SignalP"/>
    </source>
</evidence>